<accession>A0AAD3XNI6</accession>
<name>A0AAD3XNI6_NEPGR</name>
<keyword evidence="3" id="KW-1185">Reference proteome</keyword>
<feature type="compositionally biased region" description="Polar residues" evidence="1">
    <location>
        <begin position="181"/>
        <end position="190"/>
    </location>
</feature>
<dbReference type="AlphaFoldDB" id="A0AAD3XNI6"/>
<organism evidence="2 3">
    <name type="scientific">Nepenthes gracilis</name>
    <name type="common">Slender pitcher plant</name>
    <dbReference type="NCBI Taxonomy" id="150966"/>
    <lineage>
        <taxon>Eukaryota</taxon>
        <taxon>Viridiplantae</taxon>
        <taxon>Streptophyta</taxon>
        <taxon>Embryophyta</taxon>
        <taxon>Tracheophyta</taxon>
        <taxon>Spermatophyta</taxon>
        <taxon>Magnoliopsida</taxon>
        <taxon>eudicotyledons</taxon>
        <taxon>Gunneridae</taxon>
        <taxon>Pentapetalae</taxon>
        <taxon>Caryophyllales</taxon>
        <taxon>Nepenthaceae</taxon>
        <taxon>Nepenthes</taxon>
    </lineage>
</organism>
<feature type="compositionally biased region" description="Basic and acidic residues" evidence="1">
    <location>
        <begin position="129"/>
        <end position="146"/>
    </location>
</feature>
<feature type="region of interest" description="Disordered" evidence="1">
    <location>
        <begin position="24"/>
        <end position="231"/>
    </location>
</feature>
<reference evidence="2" key="1">
    <citation type="submission" date="2023-05" db="EMBL/GenBank/DDBJ databases">
        <title>Nepenthes gracilis genome sequencing.</title>
        <authorList>
            <person name="Fukushima K."/>
        </authorList>
    </citation>
    <scope>NUCLEOTIDE SEQUENCE</scope>
    <source>
        <strain evidence="2">SING2019-196</strain>
    </source>
</reference>
<dbReference type="Proteomes" id="UP001279734">
    <property type="component" value="Unassembled WGS sequence"/>
</dbReference>
<gene>
    <name evidence="2" type="ORF">Nepgr_012924</name>
</gene>
<feature type="compositionally biased region" description="Low complexity" evidence="1">
    <location>
        <begin position="117"/>
        <end position="128"/>
    </location>
</feature>
<sequence>MARTNKYASINFNDIYEKKVINPSSAAKNNSSSPSLFTSPSSSSSAHISRPNKSYSLSASCRSGMLVLSRPSPKPISQPPLPPPPPPQHHSLPASPSDQAQLESDPISLRPLGKTGSRPSLSLSPSPCLEREKEAPPLLPKSDKFVPPHLRPGFMAREEKPVSEFQKPAVGARSREFGNYRSGNFRSPSTYGEDGRPKSGGRYERMMRTGGGSDMVELNRPGSGGTRPSSSGWVDHTALVLGHLDSSMQYCSCWTLCLLEYRAELTILTCSSYEELPFSSLQPF</sequence>
<comment type="caution">
    <text evidence="2">The sequence shown here is derived from an EMBL/GenBank/DDBJ whole genome shotgun (WGS) entry which is preliminary data.</text>
</comment>
<feature type="compositionally biased region" description="Low complexity" evidence="1">
    <location>
        <begin position="24"/>
        <end position="51"/>
    </location>
</feature>
<proteinExistence type="predicted"/>
<feature type="compositionally biased region" description="Polar residues" evidence="1">
    <location>
        <begin position="52"/>
        <end position="61"/>
    </location>
</feature>
<dbReference type="EMBL" id="BSYO01000010">
    <property type="protein sequence ID" value="GMH11083.1"/>
    <property type="molecule type" value="Genomic_DNA"/>
</dbReference>
<protein>
    <submittedName>
        <fullName evidence="2">Uncharacterized protein</fullName>
    </submittedName>
</protein>
<evidence type="ECO:0000256" key="1">
    <source>
        <dbReference type="SAM" id="MobiDB-lite"/>
    </source>
</evidence>
<feature type="compositionally biased region" description="Pro residues" evidence="1">
    <location>
        <begin position="72"/>
        <end position="88"/>
    </location>
</feature>
<evidence type="ECO:0000313" key="2">
    <source>
        <dbReference type="EMBL" id="GMH11083.1"/>
    </source>
</evidence>
<feature type="compositionally biased region" description="Basic and acidic residues" evidence="1">
    <location>
        <begin position="193"/>
        <end position="207"/>
    </location>
</feature>
<evidence type="ECO:0000313" key="3">
    <source>
        <dbReference type="Proteomes" id="UP001279734"/>
    </source>
</evidence>